<organism evidence="1 2">
    <name type="scientific">Xenorhabdus yunnanensis</name>
    <dbReference type="NCBI Taxonomy" id="3025878"/>
    <lineage>
        <taxon>Bacteria</taxon>
        <taxon>Pseudomonadati</taxon>
        <taxon>Pseudomonadota</taxon>
        <taxon>Gammaproteobacteria</taxon>
        <taxon>Enterobacterales</taxon>
        <taxon>Morganellaceae</taxon>
        <taxon>Xenorhabdus</taxon>
    </lineage>
</organism>
<dbReference type="EMBL" id="JAQRFI010000083">
    <property type="protein sequence ID" value="MDC9591421.1"/>
    <property type="molecule type" value="Genomic_DNA"/>
</dbReference>
<dbReference type="RefSeq" id="WP_273556647.1">
    <property type="nucleotide sequence ID" value="NZ_JAQRFI010000083.1"/>
</dbReference>
<evidence type="ECO:0000313" key="2">
    <source>
        <dbReference type="Proteomes" id="UP001217178"/>
    </source>
</evidence>
<keyword evidence="2" id="KW-1185">Reference proteome</keyword>
<accession>A0ABT5LLT9</accession>
<comment type="caution">
    <text evidence="1">The sequence shown here is derived from an EMBL/GenBank/DDBJ whole genome shotgun (WGS) entry which is preliminary data.</text>
</comment>
<protein>
    <submittedName>
        <fullName evidence="1">Uncharacterized protein</fullName>
    </submittedName>
</protein>
<evidence type="ECO:0000313" key="1">
    <source>
        <dbReference type="EMBL" id="MDC9591421.1"/>
    </source>
</evidence>
<sequence length="103" mass="11466">MSTSIIVNPAYRAPETPEESIHHSASIANKYAIELMDEMKPLINQMEINHPKESARFISLIGELISMTDTTKKRAERLIEGNSGSKKVTGSYICNLWLDGTNS</sequence>
<name>A0ABT5LLT9_9GAMM</name>
<reference evidence="1 2" key="1">
    <citation type="submission" date="2023-02" db="EMBL/GenBank/DDBJ databases">
        <title>Entomopathogenic bacteria.</title>
        <authorList>
            <person name="Machado R.A."/>
        </authorList>
    </citation>
    <scope>NUCLEOTIDE SEQUENCE [LARGE SCALE GENOMIC DNA]</scope>
    <source>
        <strain evidence="1 2">XENO-10</strain>
    </source>
</reference>
<proteinExistence type="predicted"/>
<gene>
    <name evidence="1" type="ORF">PSI23_19575</name>
</gene>
<dbReference type="Proteomes" id="UP001217178">
    <property type="component" value="Unassembled WGS sequence"/>
</dbReference>